<organism evidence="2 3">
    <name type="scientific">Amycolatopsis albidoflavus</name>
    <dbReference type="NCBI Taxonomy" id="102226"/>
    <lineage>
        <taxon>Bacteria</taxon>
        <taxon>Bacillati</taxon>
        <taxon>Actinomycetota</taxon>
        <taxon>Actinomycetes</taxon>
        <taxon>Pseudonocardiales</taxon>
        <taxon>Pseudonocardiaceae</taxon>
        <taxon>Amycolatopsis</taxon>
    </lineage>
</organism>
<keyword evidence="3" id="KW-1185">Reference proteome</keyword>
<evidence type="ECO:0000256" key="1">
    <source>
        <dbReference type="SAM" id="MobiDB-lite"/>
    </source>
</evidence>
<protein>
    <submittedName>
        <fullName evidence="2">Uncharacterized protein</fullName>
    </submittedName>
</protein>
<gene>
    <name evidence="2" type="ORF">ACFSUT_47315</name>
</gene>
<name>A0ABW5IGR2_9PSEU</name>
<evidence type="ECO:0000313" key="2">
    <source>
        <dbReference type="EMBL" id="MFD2487958.1"/>
    </source>
</evidence>
<proteinExistence type="predicted"/>
<feature type="region of interest" description="Disordered" evidence="1">
    <location>
        <begin position="115"/>
        <end position="141"/>
    </location>
</feature>
<dbReference type="Gene3D" id="1.10.287.1060">
    <property type="entry name" value="ESAT-6-like"/>
    <property type="match status" value="1"/>
</dbReference>
<dbReference type="EMBL" id="JBHUKQ010000036">
    <property type="protein sequence ID" value="MFD2487958.1"/>
    <property type="molecule type" value="Genomic_DNA"/>
</dbReference>
<dbReference type="Proteomes" id="UP001597542">
    <property type="component" value="Unassembled WGS sequence"/>
</dbReference>
<reference evidence="3" key="1">
    <citation type="journal article" date="2019" name="Int. J. Syst. Evol. Microbiol.">
        <title>The Global Catalogue of Microorganisms (GCM) 10K type strain sequencing project: providing services to taxonomists for standard genome sequencing and annotation.</title>
        <authorList>
            <consortium name="The Broad Institute Genomics Platform"/>
            <consortium name="The Broad Institute Genome Sequencing Center for Infectious Disease"/>
            <person name="Wu L."/>
            <person name="Ma J."/>
        </authorList>
    </citation>
    <scope>NUCLEOTIDE SEQUENCE [LARGE SCALE GENOMIC DNA]</scope>
    <source>
        <strain evidence="3">CGMCC 4.7638</strain>
    </source>
</reference>
<sequence>MPIETKVDGDPGSMRAAANWLRQDLSQAIHRANDKVYGARNSAASGLRGEAADQLRQKLTTGGRQADDFAESVSSVAQKVDAAADVLQQVQTDLGRIRSDAASAGLSVTGTVIQDPGQSGSAGDHQAKADAYQKASTEAEDARRRWKQQVEQRSQDFQNTKNKTVFTLAGFGVTGGTEAAKVHKSILEKDSTELRTRAAQSLKHAEAIGGADPKGFYTNIDAAAADSQAARAAKFGKTLTRVGNVGGGALALGGIAYDISHGKPVAQAVTSGAAGFGASIATGAAVGTVIGGPVGTAVGAVAGTVVGAFTSGAVDSMFKHGGHVGSAIDDGIKAVGDTGKAVGSLASDAGSGVKHVWDSIF</sequence>
<evidence type="ECO:0000313" key="3">
    <source>
        <dbReference type="Proteomes" id="UP001597542"/>
    </source>
</evidence>
<comment type="caution">
    <text evidence="2">The sequence shown here is derived from an EMBL/GenBank/DDBJ whole genome shotgun (WGS) entry which is preliminary data.</text>
</comment>
<dbReference type="RefSeq" id="WP_344268758.1">
    <property type="nucleotide sequence ID" value="NZ_BAAAHV010000006.1"/>
</dbReference>
<accession>A0ABW5IGR2</accession>